<dbReference type="KEGG" id="plyc:GXP70_18300"/>
<name>A0A6C0G1G2_9BACL</name>
<protein>
    <submittedName>
        <fullName evidence="2">Helix-turn-helix transcriptional regulator</fullName>
    </submittedName>
</protein>
<dbReference type="SUPFAM" id="SSF47413">
    <property type="entry name" value="lambda repressor-like DNA-binding domains"/>
    <property type="match status" value="1"/>
</dbReference>
<evidence type="ECO:0000259" key="1">
    <source>
        <dbReference type="PROSITE" id="PS50943"/>
    </source>
</evidence>
<dbReference type="Proteomes" id="UP000476064">
    <property type="component" value="Chromosome"/>
</dbReference>
<dbReference type="SMART" id="SM00530">
    <property type="entry name" value="HTH_XRE"/>
    <property type="match status" value="1"/>
</dbReference>
<organism evidence="2 3">
    <name type="scientific">Paenibacillus lycopersici</name>
    <dbReference type="NCBI Taxonomy" id="2704462"/>
    <lineage>
        <taxon>Bacteria</taxon>
        <taxon>Bacillati</taxon>
        <taxon>Bacillota</taxon>
        <taxon>Bacilli</taxon>
        <taxon>Bacillales</taxon>
        <taxon>Paenibacillaceae</taxon>
        <taxon>Paenibacillus</taxon>
    </lineage>
</organism>
<evidence type="ECO:0000313" key="3">
    <source>
        <dbReference type="Proteomes" id="UP000476064"/>
    </source>
</evidence>
<gene>
    <name evidence="2" type="ORF">GXP70_18300</name>
</gene>
<feature type="domain" description="HTH cro/C1-type" evidence="1">
    <location>
        <begin position="5"/>
        <end position="59"/>
    </location>
</feature>
<reference evidence="2 3" key="1">
    <citation type="submission" date="2020-01" db="EMBL/GenBank/DDBJ databases">
        <title>Paenibacillus sp. nov., isolated from tomato rhizosphere.</title>
        <authorList>
            <person name="Weon H.-Y."/>
            <person name="Lee S.A."/>
        </authorList>
    </citation>
    <scope>NUCLEOTIDE SEQUENCE [LARGE SCALE GENOMIC DNA]</scope>
    <source>
        <strain evidence="2 3">12200R-189</strain>
    </source>
</reference>
<dbReference type="InterPro" id="IPR010982">
    <property type="entry name" value="Lambda_DNA-bd_dom_sf"/>
</dbReference>
<evidence type="ECO:0000313" key="2">
    <source>
        <dbReference type="EMBL" id="QHT61733.1"/>
    </source>
</evidence>
<dbReference type="CDD" id="cd00093">
    <property type="entry name" value="HTH_XRE"/>
    <property type="match status" value="1"/>
</dbReference>
<sequence>MTLTVKQARQLKGWTQKRVAAELGVHRQTFSKWESNPDEMPVGKAKQFSKLVDRSVDEIFFIA</sequence>
<dbReference type="AlphaFoldDB" id="A0A6C0G1G2"/>
<dbReference type="InterPro" id="IPR001387">
    <property type="entry name" value="Cro/C1-type_HTH"/>
</dbReference>
<dbReference type="GO" id="GO:0003677">
    <property type="term" value="F:DNA binding"/>
    <property type="evidence" value="ECO:0007669"/>
    <property type="project" value="InterPro"/>
</dbReference>
<proteinExistence type="predicted"/>
<accession>A0A6C0G1G2</accession>
<dbReference type="Gene3D" id="1.10.260.40">
    <property type="entry name" value="lambda repressor-like DNA-binding domains"/>
    <property type="match status" value="1"/>
</dbReference>
<dbReference type="PROSITE" id="PS50943">
    <property type="entry name" value="HTH_CROC1"/>
    <property type="match status" value="1"/>
</dbReference>
<dbReference type="RefSeq" id="WP_162358172.1">
    <property type="nucleotide sequence ID" value="NZ_CP048209.1"/>
</dbReference>
<dbReference type="Pfam" id="PF01381">
    <property type="entry name" value="HTH_3"/>
    <property type="match status" value="1"/>
</dbReference>
<keyword evidence="3" id="KW-1185">Reference proteome</keyword>
<dbReference type="EMBL" id="CP048209">
    <property type="protein sequence ID" value="QHT61733.1"/>
    <property type="molecule type" value="Genomic_DNA"/>
</dbReference>